<protein>
    <recommendedName>
        <fullName evidence="5">DYW domain-containing protein</fullName>
    </recommendedName>
</protein>
<dbReference type="SUPFAM" id="SSF48452">
    <property type="entry name" value="TPR-like"/>
    <property type="match status" value="1"/>
</dbReference>
<feature type="repeat" description="PPR" evidence="3">
    <location>
        <begin position="131"/>
        <end position="166"/>
    </location>
</feature>
<dbReference type="AlphaFoldDB" id="A0AA88RH96"/>
<dbReference type="GO" id="GO:0003729">
    <property type="term" value="F:mRNA binding"/>
    <property type="evidence" value="ECO:0007669"/>
    <property type="project" value="UniProtKB-ARBA"/>
</dbReference>
<feature type="repeat" description="PPR" evidence="3">
    <location>
        <begin position="641"/>
        <end position="675"/>
    </location>
</feature>
<feature type="region of interest" description="Disordered" evidence="4">
    <location>
        <begin position="1"/>
        <end position="29"/>
    </location>
</feature>
<dbReference type="FunFam" id="1.25.40.10:FF:000361">
    <property type="entry name" value="Pentatricopeptide repeat-containing protein chloroplastic"/>
    <property type="match status" value="2"/>
</dbReference>
<evidence type="ECO:0000313" key="6">
    <source>
        <dbReference type="EMBL" id="KAK2989628.1"/>
    </source>
</evidence>
<evidence type="ECO:0000256" key="1">
    <source>
        <dbReference type="ARBA" id="ARBA00006643"/>
    </source>
</evidence>
<dbReference type="Pfam" id="PF20431">
    <property type="entry name" value="E_motif"/>
    <property type="match status" value="1"/>
</dbReference>
<dbReference type="FunFam" id="1.25.40.10:FF:000344">
    <property type="entry name" value="Pentatricopeptide repeat-containing protein"/>
    <property type="match status" value="1"/>
</dbReference>
<dbReference type="GO" id="GO:0009451">
    <property type="term" value="P:RNA modification"/>
    <property type="evidence" value="ECO:0007669"/>
    <property type="project" value="InterPro"/>
</dbReference>
<dbReference type="Gene3D" id="1.25.40.10">
    <property type="entry name" value="Tetratricopeptide repeat domain"/>
    <property type="match status" value="6"/>
</dbReference>
<keyword evidence="2" id="KW-0677">Repeat</keyword>
<feature type="repeat" description="PPR" evidence="3">
    <location>
        <begin position="202"/>
        <end position="236"/>
    </location>
</feature>
<accession>A0AA88RH96</accession>
<dbReference type="Proteomes" id="UP001187471">
    <property type="component" value="Unassembled WGS sequence"/>
</dbReference>
<dbReference type="InterPro" id="IPR032867">
    <property type="entry name" value="DYW_dom"/>
</dbReference>
<dbReference type="Pfam" id="PF14432">
    <property type="entry name" value="DYW_deaminase"/>
    <property type="match status" value="1"/>
</dbReference>
<feature type="repeat" description="PPR" evidence="3">
    <location>
        <begin position="540"/>
        <end position="574"/>
    </location>
</feature>
<reference evidence="6" key="1">
    <citation type="submission" date="2022-12" db="EMBL/GenBank/DDBJ databases">
        <title>Draft genome assemblies for two species of Escallonia (Escalloniales).</title>
        <authorList>
            <person name="Chanderbali A."/>
            <person name="Dervinis C."/>
            <person name="Anghel I."/>
            <person name="Soltis D."/>
            <person name="Soltis P."/>
            <person name="Zapata F."/>
        </authorList>
    </citation>
    <scope>NUCLEOTIDE SEQUENCE</scope>
    <source>
        <strain evidence="6">UCBG92.1500</strain>
        <tissue evidence="6">Leaf</tissue>
    </source>
</reference>
<proteinExistence type="inferred from homology"/>
<dbReference type="FunFam" id="1.25.40.10:FF:000690">
    <property type="entry name" value="Pentatricopeptide repeat-containing protein"/>
    <property type="match status" value="1"/>
</dbReference>
<dbReference type="InterPro" id="IPR011990">
    <property type="entry name" value="TPR-like_helical_dom_sf"/>
</dbReference>
<feature type="compositionally biased region" description="Pro residues" evidence="4">
    <location>
        <begin position="1"/>
        <end position="10"/>
    </location>
</feature>
<dbReference type="PANTHER" id="PTHR24015">
    <property type="entry name" value="OS07G0578800 PROTEIN-RELATED"/>
    <property type="match status" value="1"/>
</dbReference>
<dbReference type="Pfam" id="PF01535">
    <property type="entry name" value="PPR"/>
    <property type="match status" value="9"/>
</dbReference>
<organism evidence="6 7">
    <name type="scientific">Escallonia rubra</name>
    <dbReference type="NCBI Taxonomy" id="112253"/>
    <lineage>
        <taxon>Eukaryota</taxon>
        <taxon>Viridiplantae</taxon>
        <taxon>Streptophyta</taxon>
        <taxon>Embryophyta</taxon>
        <taxon>Tracheophyta</taxon>
        <taxon>Spermatophyta</taxon>
        <taxon>Magnoliopsida</taxon>
        <taxon>eudicotyledons</taxon>
        <taxon>Gunneridae</taxon>
        <taxon>Pentapetalae</taxon>
        <taxon>asterids</taxon>
        <taxon>campanulids</taxon>
        <taxon>Escalloniales</taxon>
        <taxon>Escalloniaceae</taxon>
        <taxon>Escallonia</taxon>
    </lineage>
</organism>
<dbReference type="InterPro" id="IPR002885">
    <property type="entry name" value="PPR_rpt"/>
</dbReference>
<dbReference type="NCBIfam" id="TIGR00756">
    <property type="entry name" value="PPR"/>
    <property type="match status" value="6"/>
</dbReference>
<dbReference type="Pfam" id="PF13041">
    <property type="entry name" value="PPR_2"/>
    <property type="match status" value="1"/>
</dbReference>
<keyword evidence="7" id="KW-1185">Reference proteome</keyword>
<name>A0AA88RH96_9ASTE</name>
<evidence type="ECO:0000259" key="5">
    <source>
        <dbReference type="Pfam" id="PF14432"/>
    </source>
</evidence>
<dbReference type="PANTHER" id="PTHR24015:SF1903">
    <property type="entry name" value="OS05G0305300 PROTEIN"/>
    <property type="match status" value="1"/>
</dbReference>
<gene>
    <name evidence="6" type="ORF">RJ640_017980</name>
</gene>
<dbReference type="InterPro" id="IPR046960">
    <property type="entry name" value="PPR_At4g14850-like_plant"/>
</dbReference>
<feature type="domain" description="DYW" evidence="5">
    <location>
        <begin position="856"/>
        <end position="947"/>
    </location>
</feature>
<sequence length="947" mass="105548">MALVAPPPPLSFHHHHGPPTLKTSQSRKVTPKASLSFPQQINTFCQSKNLSKALNLLLQQQPNNAEAMGILLQACGHQKDIETGRKVHNLVWASTQLKNDYILNTRIITMYSMCGYPSDSRSVFDQLETKNLYQWNALISGYTKNELWHDAMSIFCELILVTEVKPDNFTFPCLIKACGGLRDAGLGRGVQGMVVKSGLISDVFVTNALVGMYGKCGLLEEAVQVFEEMLERNVVSWNSMICGFSENRLFWESFDLLRVMLGAEEGLVPDGATLVTLLPVCVALGDVENGKMVHGLAVKLGLDRELMVNNALVDMYSKFGFLFEAEILFEKNDNKSVVSWNSMIGCYSSEGDVGRTFDLLRKMQIGDEDLHVNEVTILNALPVCLGESELLSVKELHGYTLRHGFQYNDLVANSFVSAYAKCGTLISAEHVFHAMENKTVSSWNALIGGYAQNGNPSKAIDKYLQMTYSGLDPDCFSIGSLVLACAQLSSPQFGKQVHAFVFRNGLERDPYIGTSLLSFYMRCQKPFHAKLLFDRMEDRSLVSWNAMIAGYSHNGLLGEALHLFRKMVADENRAYGNVITSLLGACSELSALRLGKEAHCFALKAQLTDDIFVGCAIIDMYAKSGSIEQSRRVFDQLKQKDVASWTVLITGYGIHGRGLEAMELFHKMRRLGLKPDSFTFIGVLMACSHAGLVEEGLKSFHEMQTLHVVEPKLVHYACVVDMLGRAGQLDDALKLVAEIPEGPDARIWSSLLSFCRVHGQLNLGRKVADKLLELEPNKSENYVLVSNLYAGFGKWDDVRRIRGCMKEIGLKKDVGCSWTEVGGKIYNFVVGDRNLPGSEEIRGMWRRLEEMITQLGYIPDTGSVLHELKEEEKVEVLRGHSEKLAVSFCLLTTKGSPVRVCKNLRICGDCHNAVKLVSKAVDREIIVRDNKRFHHFRDGLCSCGDYW</sequence>
<dbReference type="PROSITE" id="PS51375">
    <property type="entry name" value="PPR"/>
    <property type="match status" value="5"/>
</dbReference>
<evidence type="ECO:0000256" key="3">
    <source>
        <dbReference type="PROSITE-ProRule" id="PRU00708"/>
    </source>
</evidence>
<evidence type="ECO:0000313" key="7">
    <source>
        <dbReference type="Proteomes" id="UP001187471"/>
    </source>
</evidence>
<dbReference type="EMBL" id="JAVXUO010000722">
    <property type="protein sequence ID" value="KAK2989628.1"/>
    <property type="molecule type" value="Genomic_DNA"/>
</dbReference>
<comment type="caution">
    <text evidence="6">The sequence shown here is derived from an EMBL/GenBank/DDBJ whole genome shotgun (WGS) entry which is preliminary data.</text>
</comment>
<evidence type="ECO:0000256" key="4">
    <source>
        <dbReference type="SAM" id="MobiDB-lite"/>
    </source>
</evidence>
<feature type="repeat" description="PPR" evidence="3">
    <location>
        <begin position="439"/>
        <end position="473"/>
    </location>
</feature>
<comment type="similarity">
    <text evidence="1">Belongs to the PPR family. PCMP-H subfamily.</text>
</comment>
<dbReference type="GO" id="GO:0008270">
    <property type="term" value="F:zinc ion binding"/>
    <property type="evidence" value="ECO:0007669"/>
    <property type="project" value="InterPro"/>
</dbReference>
<evidence type="ECO:0000256" key="2">
    <source>
        <dbReference type="ARBA" id="ARBA00022737"/>
    </source>
</evidence>
<dbReference type="InterPro" id="IPR046848">
    <property type="entry name" value="E_motif"/>
</dbReference>